<feature type="domain" description="Type I restriction modification DNA specificity" evidence="5">
    <location>
        <begin position="375"/>
        <end position="546"/>
    </location>
</feature>
<protein>
    <submittedName>
        <fullName evidence="6">Restriction endonuclease S subunit</fullName>
    </submittedName>
</protein>
<dbReference type="PANTHER" id="PTHR43140">
    <property type="entry name" value="TYPE-1 RESTRICTION ENZYME ECOKI SPECIFICITY PROTEIN"/>
    <property type="match status" value="1"/>
</dbReference>
<feature type="coiled-coil region" evidence="4">
    <location>
        <begin position="530"/>
        <end position="557"/>
    </location>
</feature>
<evidence type="ECO:0000259" key="5">
    <source>
        <dbReference type="Pfam" id="PF01420"/>
    </source>
</evidence>
<dbReference type="GO" id="GO:0003677">
    <property type="term" value="F:DNA binding"/>
    <property type="evidence" value="ECO:0007669"/>
    <property type="project" value="UniProtKB-KW"/>
</dbReference>
<organism evidence="6 7">
    <name type="scientific">Methanolobus tindarius DSM 2278</name>
    <dbReference type="NCBI Taxonomy" id="1090322"/>
    <lineage>
        <taxon>Archaea</taxon>
        <taxon>Methanobacteriati</taxon>
        <taxon>Methanobacteriota</taxon>
        <taxon>Stenosarchaea group</taxon>
        <taxon>Methanomicrobia</taxon>
        <taxon>Methanosarcinales</taxon>
        <taxon>Methanosarcinaceae</taxon>
        <taxon>Methanolobus</taxon>
    </lineage>
</organism>
<dbReference type="RefSeq" id="WP_023844946.1">
    <property type="nucleotide sequence ID" value="NZ_AZAJ01000001.1"/>
</dbReference>
<keyword evidence="7" id="KW-1185">Reference proteome</keyword>
<dbReference type="Pfam" id="PF01420">
    <property type="entry name" value="Methylase_S"/>
    <property type="match status" value="2"/>
</dbReference>
<evidence type="ECO:0000313" key="6">
    <source>
        <dbReference type="EMBL" id="ETA67810.1"/>
    </source>
</evidence>
<keyword evidence="6" id="KW-0540">Nuclease</keyword>
<evidence type="ECO:0000313" key="7">
    <source>
        <dbReference type="Proteomes" id="UP000019483"/>
    </source>
</evidence>
<dbReference type="Proteomes" id="UP000019483">
    <property type="component" value="Unassembled WGS sequence"/>
</dbReference>
<dbReference type="GO" id="GO:0009307">
    <property type="term" value="P:DNA restriction-modification system"/>
    <property type="evidence" value="ECO:0007669"/>
    <property type="project" value="UniProtKB-KW"/>
</dbReference>
<evidence type="ECO:0000256" key="1">
    <source>
        <dbReference type="ARBA" id="ARBA00010923"/>
    </source>
</evidence>
<dbReference type="Gene3D" id="3.90.220.20">
    <property type="entry name" value="DNA methylase specificity domains"/>
    <property type="match status" value="2"/>
</dbReference>
<dbReference type="CDD" id="cd17260">
    <property type="entry name" value="RMtype1_S_EcoEI-TRD1-CR1_like"/>
    <property type="match status" value="1"/>
</dbReference>
<comment type="similarity">
    <text evidence="1">Belongs to the type-I restriction system S methylase family.</text>
</comment>
<keyword evidence="3" id="KW-0238">DNA-binding</keyword>
<dbReference type="InterPro" id="IPR044946">
    <property type="entry name" value="Restrct_endonuc_typeI_TRD_sf"/>
</dbReference>
<keyword evidence="4" id="KW-0175">Coiled coil</keyword>
<keyword evidence="6" id="KW-0378">Hydrolase</keyword>
<gene>
    <name evidence="6" type="ORF">MettiDRAFT_1245</name>
</gene>
<dbReference type="AlphaFoldDB" id="W9DQV9"/>
<dbReference type="OrthoDB" id="84651at2157"/>
<accession>W9DQV9</accession>
<sequence>MNTSLFFDNFSIVADSPNGVQKLREMILQLAVMGKLVPQNPNDETASVLVEMIKAEKTSLAKQGIIKKTKSLPFVQADEISYEIPESWYWTRLGNIGIVNPRNNVSDDLDVSFVPMNLISEKYGEDAESENRIWKDIKKGYTHFAENDVVMAKITPCFQNGKSTVMKGLCNSIGAGTTELHVFRSVTDYVNPDYVVLYLKSPHYIETGITKMTGSAGQKRVPRDYFAHNPFPLPPLEEQKRIVAKVDQLMAMCGELEAFQQQKNESRIHLNKAALNGLLNADSADEFNELWQLIYSNFDLLYDNLDNVAKFKEAILQLAVMGKLVPQDSNDEPTSVLLERIEDEKKRLMKEGIISLKNLATNIVVDDIPYQIPHNWAWFKLNDLVYNFGQKKPDSKFTYIDVASINKEKGLISDNVKTILPDDAPSRARKIVKRGCVIYSTVRPYLLNTAIVDDDYSPEPIASTAFAVLNPYSGLLNKYLHYYLRSQHFVNYVESQMMGMAYPAINDTKLYKGLVPLPPLEEQKRIVAKVDELMAICDELETRISKAQENSEKLTNAVVNSVVE</sequence>
<feature type="domain" description="Type I restriction modification DNA specificity" evidence="5">
    <location>
        <begin position="175"/>
        <end position="260"/>
    </location>
</feature>
<dbReference type="InterPro" id="IPR051212">
    <property type="entry name" value="Type-I_RE_S_subunit"/>
</dbReference>
<comment type="caution">
    <text evidence="6">The sequence shown here is derived from an EMBL/GenBank/DDBJ whole genome shotgun (WGS) entry which is preliminary data.</text>
</comment>
<dbReference type="PANTHER" id="PTHR43140:SF1">
    <property type="entry name" value="TYPE I RESTRICTION ENZYME ECOKI SPECIFICITY SUBUNIT"/>
    <property type="match status" value="1"/>
</dbReference>
<dbReference type="SUPFAM" id="SSF116734">
    <property type="entry name" value="DNA methylase specificity domain"/>
    <property type="match status" value="2"/>
</dbReference>
<dbReference type="EMBL" id="AZAJ01000001">
    <property type="protein sequence ID" value="ETA67810.1"/>
    <property type="molecule type" value="Genomic_DNA"/>
</dbReference>
<evidence type="ECO:0000256" key="4">
    <source>
        <dbReference type="SAM" id="Coils"/>
    </source>
</evidence>
<dbReference type="GO" id="GO:0004519">
    <property type="term" value="F:endonuclease activity"/>
    <property type="evidence" value="ECO:0007669"/>
    <property type="project" value="UniProtKB-KW"/>
</dbReference>
<dbReference type="InterPro" id="IPR000055">
    <property type="entry name" value="Restrct_endonuc_typeI_TRD"/>
</dbReference>
<keyword evidence="6" id="KW-0255">Endonuclease</keyword>
<keyword evidence="2" id="KW-0680">Restriction system</keyword>
<proteinExistence type="inferred from homology"/>
<dbReference type="STRING" id="1090322.MettiDRAFT_1245"/>
<reference evidence="6 7" key="1">
    <citation type="submission" date="2013-08" db="EMBL/GenBank/DDBJ databases">
        <authorList>
            <consortium name="DOE Joint Genome Institute"/>
            <person name="Eisen J."/>
            <person name="Huntemann M."/>
            <person name="Han J."/>
            <person name="Chen A."/>
            <person name="Kyrpides N."/>
            <person name="Mavromatis K."/>
            <person name="Markowitz V."/>
            <person name="Palaniappan K."/>
            <person name="Ivanova N."/>
            <person name="Schaumberg A."/>
            <person name="Pati A."/>
            <person name="Liolios K."/>
            <person name="Nordberg H.P."/>
            <person name="Cantor M.N."/>
            <person name="Hua S.X."/>
            <person name="Woyke T."/>
        </authorList>
    </citation>
    <scope>NUCLEOTIDE SEQUENCE [LARGE SCALE GENOMIC DNA]</scope>
    <source>
        <strain evidence="6 7">DSM 2278</strain>
    </source>
</reference>
<name>W9DQV9_METTI</name>
<evidence type="ECO:0000256" key="2">
    <source>
        <dbReference type="ARBA" id="ARBA00022747"/>
    </source>
</evidence>
<evidence type="ECO:0000256" key="3">
    <source>
        <dbReference type="ARBA" id="ARBA00023125"/>
    </source>
</evidence>